<dbReference type="InterPro" id="IPR050351">
    <property type="entry name" value="BphY/WalK/GraS-like"/>
</dbReference>
<dbReference type="Proteomes" id="UP000076967">
    <property type="component" value="Unassembled WGS sequence"/>
</dbReference>
<evidence type="ECO:0000313" key="8">
    <source>
        <dbReference type="Proteomes" id="UP000076967"/>
    </source>
</evidence>
<dbReference type="GO" id="GO:0005886">
    <property type="term" value="C:plasma membrane"/>
    <property type="evidence" value="ECO:0007669"/>
    <property type="project" value="TreeGrafter"/>
</dbReference>
<dbReference type="AlphaFoldDB" id="A0A168BZF5"/>
<evidence type="ECO:0000256" key="5">
    <source>
        <dbReference type="ARBA" id="ARBA00023012"/>
    </source>
</evidence>
<evidence type="ECO:0000259" key="6">
    <source>
        <dbReference type="Pfam" id="PF02518"/>
    </source>
</evidence>
<keyword evidence="8" id="KW-1185">Reference proteome</keyword>
<dbReference type="InterPro" id="IPR036890">
    <property type="entry name" value="HATPase_C_sf"/>
</dbReference>
<feature type="domain" description="Histidine kinase/HSP90-like ATPase" evidence="6">
    <location>
        <begin position="10"/>
        <end position="62"/>
    </location>
</feature>
<keyword evidence="5" id="KW-0902">Two-component regulatory system</keyword>
<dbReference type="InterPro" id="IPR003594">
    <property type="entry name" value="HATPase_dom"/>
</dbReference>
<evidence type="ECO:0000256" key="2">
    <source>
        <dbReference type="ARBA" id="ARBA00012438"/>
    </source>
</evidence>
<dbReference type="GO" id="GO:0004721">
    <property type="term" value="F:phosphoprotein phosphatase activity"/>
    <property type="evidence" value="ECO:0007669"/>
    <property type="project" value="TreeGrafter"/>
</dbReference>
<keyword evidence="4" id="KW-0418">Kinase</keyword>
<dbReference type="PANTHER" id="PTHR45453:SF3">
    <property type="entry name" value="HISTIDINE KINASE"/>
    <property type="match status" value="1"/>
</dbReference>
<evidence type="ECO:0000256" key="1">
    <source>
        <dbReference type="ARBA" id="ARBA00000085"/>
    </source>
</evidence>
<evidence type="ECO:0000256" key="3">
    <source>
        <dbReference type="ARBA" id="ARBA00022679"/>
    </source>
</evidence>
<dbReference type="PRINTS" id="PR00344">
    <property type="entry name" value="BCTRLSENSOR"/>
</dbReference>
<evidence type="ECO:0000256" key="4">
    <source>
        <dbReference type="ARBA" id="ARBA00022777"/>
    </source>
</evidence>
<comment type="catalytic activity">
    <reaction evidence="1">
        <text>ATP + protein L-histidine = ADP + protein N-phospho-L-histidine.</text>
        <dbReference type="EC" id="2.7.13.3"/>
    </reaction>
</comment>
<comment type="caution">
    <text evidence="7">The sequence shown here is derived from an EMBL/GenBank/DDBJ whole genome shotgun (WGS) entry which is preliminary data.</text>
</comment>
<evidence type="ECO:0000313" key="7">
    <source>
        <dbReference type="EMBL" id="OAB32912.1"/>
    </source>
</evidence>
<proteinExistence type="predicted"/>
<dbReference type="GO" id="GO:0016036">
    <property type="term" value="P:cellular response to phosphate starvation"/>
    <property type="evidence" value="ECO:0007669"/>
    <property type="project" value="TreeGrafter"/>
</dbReference>
<dbReference type="EC" id="2.7.13.3" evidence="2"/>
<reference evidence="7 8" key="1">
    <citation type="submission" date="2016-03" db="EMBL/GenBank/DDBJ databases">
        <title>Draft genome sequence of Paenibacillus glacialis DSM 22343.</title>
        <authorList>
            <person name="Shin S.-K."/>
            <person name="Yi H."/>
        </authorList>
    </citation>
    <scope>NUCLEOTIDE SEQUENCE [LARGE SCALE GENOMIC DNA]</scope>
    <source>
        <strain evidence="7 8">DSM 22343</strain>
    </source>
</reference>
<dbReference type="PANTHER" id="PTHR45453">
    <property type="entry name" value="PHOSPHATE REGULON SENSOR PROTEIN PHOR"/>
    <property type="match status" value="1"/>
</dbReference>
<gene>
    <name evidence="7" type="ORF">PGLA_25865</name>
</gene>
<keyword evidence="3" id="KW-0808">Transferase</keyword>
<accession>A0A168BZF5</accession>
<dbReference type="Gene3D" id="3.30.565.10">
    <property type="entry name" value="Histidine kinase-like ATPase, C-terminal domain"/>
    <property type="match status" value="1"/>
</dbReference>
<sequence length="64" mass="7545">MMVFLLMNEQIWERFYRAEPSRSRMMRGTGLGPSISKRILDMHGCRYAVDNVEEGVSFRVRFEG</sequence>
<organism evidence="7 8">
    <name type="scientific">Paenibacillus glacialis</name>
    <dbReference type="NCBI Taxonomy" id="494026"/>
    <lineage>
        <taxon>Bacteria</taxon>
        <taxon>Bacillati</taxon>
        <taxon>Bacillota</taxon>
        <taxon>Bacilli</taxon>
        <taxon>Bacillales</taxon>
        <taxon>Paenibacillaceae</taxon>
        <taxon>Paenibacillus</taxon>
    </lineage>
</organism>
<dbReference type="STRING" id="494026.PGLA_25865"/>
<name>A0A168BZF5_9BACL</name>
<dbReference type="Pfam" id="PF02518">
    <property type="entry name" value="HATPase_c"/>
    <property type="match status" value="1"/>
</dbReference>
<dbReference type="SUPFAM" id="SSF55874">
    <property type="entry name" value="ATPase domain of HSP90 chaperone/DNA topoisomerase II/histidine kinase"/>
    <property type="match status" value="1"/>
</dbReference>
<dbReference type="GO" id="GO:0000155">
    <property type="term" value="F:phosphorelay sensor kinase activity"/>
    <property type="evidence" value="ECO:0007669"/>
    <property type="project" value="TreeGrafter"/>
</dbReference>
<dbReference type="InterPro" id="IPR004358">
    <property type="entry name" value="Sig_transdc_His_kin-like_C"/>
</dbReference>
<protein>
    <recommendedName>
        <fullName evidence="2">histidine kinase</fullName>
        <ecNumber evidence="2">2.7.13.3</ecNumber>
    </recommendedName>
</protein>
<dbReference type="EMBL" id="LVJH01000074">
    <property type="protein sequence ID" value="OAB32912.1"/>
    <property type="molecule type" value="Genomic_DNA"/>
</dbReference>